<evidence type="ECO:0000313" key="2">
    <source>
        <dbReference type="EMBL" id="MVT26065.1"/>
    </source>
</evidence>
<evidence type="ECO:0000313" key="3">
    <source>
        <dbReference type="Proteomes" id="UP000460157"/>
    </source>
</evidence>
<keyword evidence="1" id="KW-0812">Transmembrane</keyword>
<keyword evidence="3" id="KW-1185">Reference proteome</keyword>
<comment type="caution">
    <text evidence="2">The sequence shown here is derived from an EMBL/GenBank/DDBJ whole genome shotgun (WGS) entry which is preliminary data.</text>
</comment>
<name>A0A7K1UHW5_9MICC</name>
<sequence length="169" mass="18323">MVFPEDSFWGQLRGWTESLPETLQWLGVIAVSAIPFFESYGGGFLGVLIGMPLWAAIIAAVVGNMLSLTIVVYTAHGIRSAVVKGREPQEMSEGKRKRREKAKRLFDKFGVPGVSLLGPFALPSQITAPLMVSFGANRNLVLIWMLVSVIVWGTGFALLGIGFLNLISG</sequence>
<keyword evidence="1" id="KW-0472">Membrane</keyword>
<dbReference type="Pfam" id="PF06695">
    <property type="entry name" value="Sm_multidrug_ex"/>
    <property type="match status" value="1"/>
</dbReference>
<reference evidence="2 3" key="1">
    <citation type="submission" date="2019-12" db="EMBL/GenBank/DDBJ databases">
        <title>Nesterenkonia muleiensis sp. nov., a novel actinobacterium isolated from sap of Populus euphratica.</title>
        <authorList>
            <person name="Wang R."/>
        </authorList>
    </citation>
    <scope>NUCLEOTIDE SEQUENCE [LARGE SCALE GENOMIC DNA]</scope>
    <source>
        <strain evidence="2 3">F10</strain>
    </source>
</reference>
<dbReference type="Proteomes" id="UP000460157">
    <property type="component" value="Unassembled WGS sequence"/>
</dbReference>
<dbReference type="EMBL" id="WRPM01000046">
    <property type="protein sequence ID" value="MVT26065.1"/>
    <property type="molecule type" value="Genomic_DNA"/>
</dbReference>
<gene>
    <name evidence="2" type="ORF">GNZ21_06795</name>
</gene>
<accession>A0A7K1UHW5</accession>
<organism evidence="2 3">
    <name type="scientific">Nesterenkonia alkaliphila</name>
    <dbReference type="NCBI Taxonomy" id="1463631"/>
    <lineage>
        <taxon>Bacteria</taxon>
        <taxon>Bacillati</taxon>
        <taxon>Actinomycetota</taxon>
        <taxon>Actinomycetes</taxon>
        <taxon>Micrococcales</taxon>
        <taxon>Micrococcaceae</taxon>
        <taxon>Nesterenkonia</taxon>
    </lineage>
</organism>
<keyword evidence="1" id="KW-1133">Transmembrane helix</keyword>
<protein>
    <recommendedName>
        <fullName evidence="4">Small multi-drug export protein</fullName>
    </recommendedName>
</protein>
<feature type="transmembrane region" description="Helical" evidence="1">
    <location>
        <begin position="142"/>
        <end position="167"/>
    </location>
</feature>
<dbReference type="InterPro" id="IPR009577">
    <property type="entry name" value="Sm_multidrug_ex"/>
</dbReference>
<dbReference type="AlphaFoldDB" id="A0A7K1UHW5"/>
<evidence type="ECO:0000256" key="1">
    <source>
        <dbReference type="SAM" id="Phobius"/>
    </source>
</evidence>
<proteinExistence type="predicted"/>
<evidence type="ECO:0008006" key="4">
    <source>
        <dbReference type="Google" id="ProtNLM"/>
    </source>
</evidence>
<feature type="transmembrane region" description="Helical" evidence="1">
    <location>
        <begin position="105"/>
        <end position="122"/>
    </location>
</feature>
<feature type="transmembrane region" description="Helical" evidence="1">
    <location>
        <begin position="53"/>
        <end position="76"/>
    </location>
</feature>